<accession>U6M1K6</accession>
<proteinExistence type="predicted"/>
<dbReference type="VEuPathDB" id="ToxoDB:EMWEY_00047510"/>
<feature type="compositionally biased region" description="Polar residues" evidence="1">
    <location>
        <begin position="428"/>
        <end position="437"/>
    </location>
</feature>
<dbReference type="EMBL" id="HG719475">
    <property type="protein sequence ID" value="CDJ58092.1"/>
    <property type="molecule type" value="Genomic_DNA"/>
</dbReference>
<reference evidence="2" key="1">
    <citation type="submission" date="2013-10" db="EMBL/GenBank/DDBJ databases">
        <title>Genomic analysis of the causative agents of coccidiosis in chickens.</title>
        <authorList>
            <person name="Reid A.J."/>
            <person name="Blake D."/>
            <person name="Billington K."/>
            <person name="Browne H."/>
            <person name="Dunn M."/>
            <person name="Hung S."/>
            <person name="Kawahara F."/>
            <person name="Miranda-Saavedra D."/>
            <person name="Mourier T."/>
            <person name="Nagra H."/>
            <person name="Otto T.D."/>
            <person name="Rawlings N."/>
            <person name="Sanchez A."/>
            <person name="Sanders M."/>
            <person name="Subramaniam C."/>
            <person name="Tay Y."/>
            <person name="Dear P."/>
            <person name="Doerig C."/>
            <person name="Gruber A."/>
            <person name="Parkinson J."/>
            <person name="Shirley M."/>
            <person name="Wan K.L."/>
            <person name="Berriman M."/>
            <person name="Tomley F."/>
            <person name="Pain A."/>
        </authorList>
    </citation>
    <scope>NUCLEOTIDE SEQUENCE [LARGE SCALE GENOMIC DNA]</scope>
    <source>
        <strain evidence="2">Weybridge</strain>
    </source>
</reference>
<feature type="compositionally biased region" description="Low complexity" evidence="1">
    <location>
        <begin position="341"/>
        <end position="351"/>
    </location>
</feature>
<gene>
    <name evidence="2" type="ORF">EMWEY_00047510</name>
</gene>
<dbReference type="OrthoDB" id="348321at2759"/>
<feature type="compositionally biased region" description="Basic and acidic residues" evidence="1">
    <location>
        <begin position="355"/>
        <end position="365"/>
    </location>
</feature>
<organism evidence="2 3">
    <name type="scientific">Eimeria maxima</name>
    <name type="common">Coccidian parasite</name>
    <dbReference type="NCBI Taxonomy" id="5804"/>
    <lineage>
        <taxon>Eukaryota</taxon>
        <taxon>Sar</taxon>
        <taxon>Alveolata</taxon>
        <taxon>Apicomplexa</taxon>
        <taxon>Conoidasida</taxon>
        <taxon>Coccidia</taxon>
        <taxon>Eucoccidiorida</taxon>
        <taxon>Eimeriorina</taxon>
        <taxon>Eimeriidae</taxon>
        <taxon>Eimeria</taxon>
    </lineage>
</organism>
<dbReference type="OMA" id="VRWEMLP"/>
<feature type="compositionally biased region" description="Low complexity" evidence="1">
    <location>
        <begin position="401"/>
        <end position="421"/>
    </location>
</feature>
<feature type="region of interest" description="Disordered" evidence="1">
    <location>
        <begin position="76"/>
        <end position="96"/>
    </location>
</feature>
<keyword evidence="3" id="KW-1185">Reference proteome</keyword>
<feature type="compositionally biased region" description="Basic and acidic residues" evidence="1">
    <location>
        <begin position="248"/>
        <end position="275"/>
    </location>
</feature>
<dbReference type="GeneID" id="25338737"/>
<sequence length="507" mass="53384">METNSFLAMRPGPFRSCSGDRESAVDSVDSPIVRWEMLPAHIWNRSRMINRNGQSSCQTEPLRGIRAHATMRSHIPVSPRNNADAAPPATAESTRTTAAEVGVALRESNQGMENGILESGGATPDFPSSEVIGSELEGDGSDSITSSCDGTEADFESIEGGEVNCFSPFQEGGDWVLEGASPRTGNCDGAACIRCAGASVEAELFFGADVIDLGANQGICCSSDSESDDSRDSACSTQSEGDAVEGATKAEAETKEPEGGAEDRGTTVESEEHKQQLQGAVDDMWHPVCPVHGLDGIGAFRLKVDLESSDADGWTDVGGGQFPSGETEACTCLNEPFWQGGQQLQQPSQLQAKSTEQHTKSKTDDALTGDTGLVLPDRGILPTGSAGPTASREEIVEAQPVSSNSCSSSNSYGNRSYSVSVTPEASEGSLSPANTQGKADIPVGGRLQDIMASLEAQQWRYTRPHALAATAALRSASLEAAVDNTSGQRRYYWENTKTKGQLRGSLG</sequence>
<dbReference type="RefSeq" id="XP_013334740.1">
    <property type="nucleotide sequence ID" value="XM_013479286.1"/>
</dbReference>
<feature type="region of interest" description="Disordered" evidence="1">
    <location>
        <begin position="341"/>
        <end position="440"/>
    </location>
</feature>
<evidence type="ECO:0000313" key="3">
    <source>
        <dbReference type="Proteomes" id="UP000030763"/>
    </source>
</evidence>
<feature type="compositionally biased region" description="Low complexity" evidence="1">
    <location>
        <begin position="85"/>
        <end position="96"/>
    </location>
</feature>
<reference evidence="2" key="2">
    <citation type="submission" date="2013-10" db="EMBL/GenBank/DDBJ databases">
        <authorList>
            <person name="Aslett M."/>
        </authorList>
    </citation>
    <scope>NUCLEOTIDE SEQUENCE [LARGE SCALE GENOMIC DNA]</scope>
    <source>
        <strain evidence="2">Weybridge</strain>
    </source>
</reference>
<evidence type="ECO:0000256" key="1">
    <source>
        <dbReference type="SAM" id="MobiDB-lite"/>
    </source>
</evidence>
<protein>
    <submittedName>
        <fullName evidence="2">Uncharacterized protein</fullName>
    </submittedName>
</protein>
<dbReference type="AlphaFoldDB" id="U6M1K6"/>
<evidence type="ECO:0000313" key="2">
    <source>
        <dbReference type="EMBL" id="CDJ58092.1"/>
    </source>
</evidence>
<dbReference type="Proteomes" id="UP000030763">
    <property type="component" value="Unassembled WGS sequence"/>
</dbReference>
<feature type="region of interest" description="Disordered" evidence="1">
    <location>
        <begin position="222"/>
        <end position="276"/>
    </location>
</feature>
<name>U6M1K6_EIMMA</name>